<dbReference type="EMBL" id="OZ034816">
    <property type="protein sequence ID" value="CAL1373223.1"/>
    <property type="molecule type" value="Genomic_DNA"/>
</dbReference>
<gene>
    <name evidence="2" type="ORF">LTRI10_LOCUS15167</name>
</gene>
<dbReference type="InterPro" id="IPR026960">
    <property type="entry name" value="RVT-Znf"/>
</dbReference>
<proteinExistence type="predicted"/>
<protein>
    <recommendedName>
        <fullName evidence="1">Reverse transcriptase zinc-binding domain-containing protein</fullName>
    </recommendedName>
</protein>
<evidence type="ECO:0000313" key="2">
    <source>
        <dbReference type="EMBL" id="CAL1373223.1"/>
    </source>
</evidence>
<organism evidence="2 3">
    <name type="scientific">Linum trigynum</name>
    <dbReference type="NCBI Taxonomy" id="586398"/>
    <lineage>
        <taxon>Eukaryota</taxon>
        <taxon>Viridiplantae</taxon>
        <taxon>Streptophyta</taxon>
        <taxon>Embryophyta</taxon>
        <taxon>Tracheophyta</taxon>
        <taxon>Spermatophyta</taxon>
        <taxon>Magnoliopsida</taxon>
        <taxon>eudicotyledons</taxon>
        <taxon>Gunneridae</taxon>
        <taxon>Pentapetalae</taxon>
        <taxon>rosids</taxon>
        <taxon>fabids</taxon>
        <taxon>Malpighiales</taxon>
        <taxon>Linaceae</taxon>
        <taxon>Linum</taxon>
    </lineage>
</organism>
<sequence length="131" mass="15233">MANRCELCKVEEETVDHLFIHCAFSKEVWRSSQLICSNIDLSSIDTSSSISRWSSDMPGSMDGWVNYCALHAIFWQVWLERNRMILHNKQRTSTAITLKAVKLMMEWPIVMGKISREEGRQWINSVQLPPM</sequence>
<dbReference type="AlphaFoldDB" id="A0AAV2DH36"/>
<evidence type="ECO:0000313" key="3">
    <source>
        <dbReference type="Proteomes" id="UP001497516"/>
    </source>
</evidence>
<reference evidence="2 3" key="1">
    <citation type="submission" date="2024-04" db="EMBL/GenBank/DDBJ databases">
        <authorList>
            <person name="Fracassetti M."/>
        </authorList>
    </citation>
    <scope>NUCLEOTIDE SEQUENCE [LARGE SCALE GENOMIC DNA]</scope>
</reference>
<accession>A0AAV2DH36</accession>
<evidence type="ECO:0000259" key="1">
    <source>
        <dbReference type="Pfam" id="PF13966"/>
    </source>
</evidence>
<feature type="domain" description="Reverse transcriptase zinc-binding" evidence="1">
    <location>
        <begin position="2"/>
        <end position="29"/>
    </location>
</feature>
<keyword evidence="3" id="KW-1185">Reference proteome</keyword>
<name>A0AAV2DH36_9ROSI</name>
<dbReference type="Pfam" id="PF13966">
    <property type="entry name" value="zf-RVT"/>
    <property type="match status" value="1"/>
</dbReference>
<dbReference type="Proteomes" id="UP001497516">
    <property type="component" value="Chromosome 3"/>
</dbReference>